<organism evidence="7 8">
    <name type="scientific">Zea mays</name>
    <name type="common">Maize</name>
    <dbReference type="NCBI Taxonomy" id="4577"/>
    <lineage>
        <taxon>Eukaryota</taxon>
        <taxon>Viridiplantae</taxon>
        <taxon>Streptophyta</taxon>
        <taxon>Embryophyta</taxon>
        <taxon>Tracheophyta</taxon>
        <taxon>Spermatophyta</taxon>
        <taxon>Magnoliopsida</taxon>
        <taxon>Liliopsida</taxon>
        <taxon>Poales</taxon>
        <taxon>Poaceae</taxon>
        <taxon>PACMAD clade</taxon>
        <taxon>Panicoideae</taxon>
        <taxon>Andropogonodae</taxon>
        <taxon>Andropogoneae</taxon>
        <taxon>Tripsacinae</taxon>
        <taxon>Zea</taxon>
    </lineage>
</organism>
<dbReference type="GO" id="GO:0004722">
    <property type="term" value="F:protein serine/threonine phosphatase activity"/>
    <property type="evidence" value="ECO:0007669"/>
    <property type="project" value="UniProtKB-EC"/>
</dbReference>
<dbReference type="GO" id="GO:0046872">
    <property type="term" value="F:metal ion binding"/>
    <property type="evidence" value="ECO:0007669"/>
    <property type="project" value="UniProtKB-KW"/>
</dbReference>
<evidence type="ECO:0000256" key="4">
    <source>
        <dbReference type="ARBA" id="ARBA00023211"/>
    </source>
</evidence>
<dbReference type="EC" id="3.1.3.16" evidence="1"/>
<keyword evidence="4" id="KW-0464">Manganese</keyword>
<proteinExistence type="inferred from homology"/>
<comment type="caution">
    <text evidence="7">The sequence shown here is derived from an EMBL/GenBank/DDBJ whole genome shotgun (WGS) entry which is preliminary data.</text>
</comment>
<evidence type="ECO:0000259" key="6">
    <source>
        <dbReference type="Pfam" id="PF00149"/>
    </source>
</evidence>
<evidence type="ECO:0000256" key="2">
    <source>
        <dbReference type="ARBA" id="ARBA00022723"/>
    </source>
</evidence>
<dbReference type="EMBL" id="NCVQ01000003">
    <property type="protein sequence ID" value="PWZ36947.1"/>
    <property type="molecule type" value="Genomic_DNA"/>
</dbReference>
<evidence type="ECO:0000313" key="8">
    <source>
        <dbReference type="Proteomes" id="UP000251960"/>
    </source>
</evidence>
<dbReference type="Gene3D" id="3.60.21.10">
    <property type="match status" value="1"/>
</dbReference>
<dbReference type="Proteomes" id="UP000251960">
    <property type="component" value="Chromosome 2"/>
</dbReference>
<protein>
    <recommendedName>
        <fullName evidence="1">protein-serine/threonine phosphatase</fullName>
        <ecNumber evidence="1">3.1.3.16</ecNumber>
    </recommendedName>
</protein>
<dbReference type="InterPro" id="IPR006186">
    <property type="entry name" value="Ser/Thr-sp_prot-phosphatase"/>
</dbReference>
<dbReference type="InterPro" id="IPR047129">
    <property type="entry name" value="PPA2-like"/>
</dbReference>
<dbReference type="InterPro" id="IPR029052">
    <property type="entry name" value="Metallo-depent_PP-like"/>
</dbReference>
<evidence type="ECO:0000256" key="3">
    <source>
        <dbReference type="ARBA" id="ARBA00022801"/>
    </source>
</evidence>
<feature type="domain" description="Calcineurin-like phosphoesterase" evidence="6">
    <location>
        <begin position="20"/>
        <end position="59"/>
    </location>
</feature>
<dbReference type="AlphaFoldDB" id="A0A3L6FQ20"/>
<comment type="similarity">
    <text evidence="5">Belongs to the PPP phosphatase family. PP-2A subfamily.</text>
</comment>
<name>A0A3L6FQ20_MAIZE</name>
<sequence length="98" mass="10625">MRASQGDPHGGVDVQLVRCPVTVYGDIHDQFYDLIELFRIGGDAPDTNYLFMGDYIVDSVMDGAVAIKKSDEVTKGNLTIYTVILSLVSIDPDLDSGA</sequence>
<dbReference type="PRINTS" id="PR00114">
    <property type="entry name" value="STPHPHTASE"/>
</dbReference>
<dbReference type="SUPFAM" id="SSF56300">
    <property type="entry name" value="Metallo-dependent phosphatases"/>
    <property type="match status" value="1"/>
</dbReference>
<reference evidence="7 8" key="1">
    <citation type="journal article" date="2018" name="Nat. Genet.">
        <title>Extensive intraspecific gene order and gene structural variations between Mo17 and other maize genomes.</title>
        <authorList>
            <person name="Sun S."/>
            <person name="Zhou Y."/>
            <person name="Chen J."/>
            <person name="Shi J."/>
            <person name="Zhao H."/>
            <person name="Zhao H."/>
            <person name="Song W."/>
            <person name="Zhang M."/>
            <person name="Cui Y."/>
            <person name="Dong X."/>
            <person name="Liu H."/>
            <person name="Ma X."/>
            <person name="Jiao Y."/>
            <person name="Wang B."/>
            <person name="Wei X."/>
            <person name="Stein J.C."/>
            <person name="Glaubitz J.C."/>
            <person name="Lu F."/>
            <person name="Yu G."/>
            <person name="Liang C."/>
            <person name="Fengler K."/>
            <person name="Li B."/>
            <person name="Rafalski A."/>
            <person name="Schnable P.S."/>
            <person name="Ware D.H."/>
            <person name="Buckler E.S."/>
            <person name="Lai J."/>
        </authorList>
    </citation>
    <scope>NUCLEOTIDE SEQUENCE [LARGE SCALE GENOMIC DNA]</scope>
    <source>
        <strain evidence="8">cv. Missouri 17</strain>
        <tissue evidence="7">Seedling</tissue>
    </source>
</reference>
<evidence type="ECO:0000256" key="1">
    <source>
        <dbReference type="ARBA" id="ARBA00013081"/>
    </source>
</evidence>
<accession>A0A3L6FQ20</accession>
<dbReference type="InterPro" id="IPR004843">
    <property type="entry name" value="Calcineurin-like_PHP"/>
</dbReference>
<evidence type="ECO:0000313" key="7">
    <source>
        <dbReference type="EMBL" id="PWZ36947.1"/>
    </source>
</evidence>
<keyword evidence="2" id="KW-0479">Metal-binding</keyword>
<dbReference type="Pfam" id="PF00149">
    <property type="entry name" value="Metallophos"/>
    <property type="match status" value="1"/>
</dbReference>
<evidence type="ECO:0000256" key="5">
    <source>
        <dbReference type="ARBA" id="ARBA00034714"/>
    </source>
</evidence>
<keyword evidence="3" id="KW-0378">Hydrolase</keyword>
<dbReference type="PANTHER" id="PTHR45619">
    <property type="entry name" value="SERINE/THREONINE-PROTEIN PHOSPHATASE PP2A-RELATED"/>
    <property type="match status" value="1"/>
</dbReference>
<gene>
    <name evidence="7" type="primary">PP2A1_3</name>
    <name evidence="7" type="ORF">Zm00014a_002285</name>
</gene>